<dbReference type="InterPro" id="IPR051310">
    <property type="entry name" value="MCP_chemotaxis"/>
</dbReference>
<dbReference type="PROSITE" id="PS50112">
    <property type="entry name" value="PAS"/>
    <property type="match status" value="1"/>
</dbReference>
<evidence type="ECO:0000259" key="6">
    <source>
        <dbReference type="PROSITE" id="PS50112"/>
    </source>
</evidence>
<evidence type="ECO:0000259" key="8">
    <source>
        <dbReference type="PROSITE" id="PS50885"/>
    </source>
</evidence>
<dbReference type="SMART" id="SM00283">
    <property type="entry name" value="MA"/>
    <property type="match status" value="1"/>
</dbReference>
<dbReference type="NCBIfam" id="TIGR00229">
    <property type="entry name" value="sensory_box"/>
    <property type="match status" value="1"/>
</dbReference>
<name>A0A1U7DAX7_9RHOB</name>
<evidence type="ECO:0000256" key="2">
    <source>
        <dbReference type="ARBA" id="ARBA00022500"/>
    </source>
</evidence>
<evidence type="ECO:0000259" key="5">
    <source>
        <dbReference type="PROSITE" id="PS50111"/>
    </source>
</evidence>
<dbReference type="Gene3D" id="1.10.287.950">
    <property type="entry name" value="Methyl-accepting chemotaxis protein"/>
    <property type="match status" value="1"/>
</dbReference>
<dbReference type="STRING" id="1229727.Ga0080559_TMP4515"/>
<dbReference type="InterPro" id="IPR000014">
    <property type="entry name" value="PAS"/>
</dbReference>
<keyword evidence="10" id="KW-1185">Reference proteome</keyword>
<sequence length="458" mass="49110">MPLRWKAKQTRRMTPEEAIVQLVERTQAVIDFAPDGTVLRANENFLAAFGYTAEEVIGQHHRLFVQRKFRESEAYRVFWEDLRAGKSFSDEFPRITKDDRVLWLSATYAPVLDETGAVVQITKIAREITSQRQDIAAVRTGLEILGEGHLGHRITLSSQSSLGDLATAYNRAVEMFAELISRVRSASDTIDTTAAQIGTNSDELSRRTETQAATLEQTAAAVEQLNTNAKSAAEYALEVGNEAQDTRAAAEGSGRVVEDVTLAMQRIETSSDSIAQIISVIDDIAFQTNLLALNAGVEAARAGDAGRGFAVVAGEVRTLAQRSAESAQEIKTLISESGGHVKAGVDLVGRASTELSNIFAGVERISDRIREVVQGLNEQTMTLGEINTAISQLDTVTQQNAAMVNETSGAIRDLAAESRSLSEGVGVFRGAGNDSARGVAHTGWELDAGAGQVSAASG</sequence>
<protein>
    <submittedName>
        <fullName evidence="9">Methyl-accepting chemotaxis sensory transducer with Pas/Pac sensor</fullName>
    </submittedName>
</protein>
<evidence type="ECO:0000313" key="9">
    <source>
        <dbReference type="EMBL" id="APX25311.1"/>
    </source>
</evidence>
<organism evidence="9 10">
    <name type="scientific">Salipiger profundus</name>
    <dbReference type="NCBI Taxonomy" id="1229727"/>
    <lineage>
        <taxon>Bacteria</taxon>
        <taxon>Pseudomonadati</taxon>
        <taxon>Pseudomonadota</taxon>
        <taxon>Alphaproteobacteria</taxon>
        <taxon>Rhodobacterales</taxon>
        <taxon>Roseobacteraceae</taxon>
        <taxon>Salipiger</taxon>
    </lineage>
</organism>
<evidence type="ECO:0000256" key="4">
    <source>
        <dbReference type="PROSITE-ProRule" id="PRU00284"/>
    </source>
</evidence>
<gene>
    <name evidence="9" type="ORF">Ga0080559_TMP4515</name>
</gene>
<comment type="subcellular location">
    <subcellularLocation>
        <location evidence="1">Membrane</location>
    </subcellularLocation>
</comment>
<dbReference type="PANTHER" id="PTHR43531">
    <property type="entry name" value="PROTEIN ICFG"/>
    <property type="match status" value="1"/>
</dbReference>
<dbReference type="OrthoDB" id="9765776at2"/>
<dbReference type="InterPro" id="IPR003660">
    <property type="entry name" value="HAMP_dom"/>
</dbReference>
<dbReference type="KEGG" id="tpro:Ga0080559_TMP4515"/>
<keyword evidence="2" id="KW-0145">Chemotaxis</keyword>
<dbReference type="Pfam" id="PF13426">
    <property type="entry name" value="PAS_9"/>
    <property type="match status" value="1"/>
</dbReference>
<keyword evidence="4" id="KW-0807">Transducer</keyword>
<dbReference type="Pfam" id="PF00015">
    <property type="entry name" value="MCPsignal"/>
    <property type="match status" value="1"/>
</dbReference>
<feature type="domain" description="PAS" evidence="6">
    <location>
        <begin position="15"/>
        <end position="59"/>
    </location>
</feature>
<dbReference type="InterPro" id="IPR004090">
    <property type="entry name" value="Chemotax_Me-accpt_rcpt"/>
</dbReference>
<dbReference type="SUPFAM" id="SSF58104">
    <property type="entry name" value="Methyl-accepting chemotaxis protein (MCP) signaling domain"/>
    <property type="match status" value="1"/>
</dbReference>
<dbReference type="Gene3D" id="3.30.450.20">
    <property type="entry name" value="PAS domain"/>
    <property type="match status" value="1"/>
</dbReference>
<accession>A0A1U7DAX7</accession>
<dbReference type="PROSITE" id="PS50111">
    <property type="entry name" value="CHEMOTAXIS_TRANSDUC_2"/>
    <property type="match status" value="1"/>
</dbReference>
<feature type="domain" description="HAMP" evidence="8">
    <location>
        <begin position="129"/>
        <end position="181"/>
    </location>
</feature>
<dbReference type="GO" id="GO:0006935">
    <property type="term" value="P:chemotaxis"/>
    <property type="evidence" value="ECO:0007669"/>
    <property type="project" value="UniProtKB-KW"/>
</dbReference>
<reference evidence="9 10" key="1">
    <citation type="submission" date="2016-03" db="EMBL/GenBank/DDBJ databases">
        <title>Deep-sea bacteria in the southern Pacific.</title>
        <authorList>
            <person name="Tang K."/>
        </authorList>
    </citation>
    <scope>NUCLEOTIDE SEQUENCE [LARGE SCALE GENOMIC DNA]</scope>
    <source>
        <strain evidence="9 10">JLT2016</strain>
    </source>
</reference>
<dbReference type="GO" id="GO:0007165">
    <property type="term" value="P:signal transduction"/>
    <property type="evidence" value="ECO:0007669"/>
    <property type="project" value="UniProtKB-KW"/>
</dbReference>
<dbReference type="InterPro" id="IPR000700">
    <property type="entry name" value="PAS-assoc_C"/>
</dbReference>
<feature type="domain" description="PAC" evidence="7">
    <location>
        <begin position="88"/>
        <end position="140"/>
    </location>
</feature>
<dbReference type="PRINTS" id="PR00260">
    <property type="entry name" value="CHEMTRNSDUCR"/>
</dbReference>
<evidence type="ECO:0000256" key="3">
    <source>
        <dbReference type="ARBA" id="ARBA00029447"/>
    </source>
</evidence>
<dbReference type="PROSITE" id="PS50113">
    <property type="entry name" value="PAC"/>
    <property type="match status" value="1"/>
</dbReference>
<dbReference type="PROSITE" id="PS50885">
    <property type="entry name" value="HAMP"/>
    <property type="match status" value="1"/>
</dbReference>
<dbReference type="InterPro" id="IPR004089">
    <property type="entry name" value="MCPsignal_dom"/>
</dbReference>
<dbReference type="FunFam" id="1.10.287.950:FF:000001">
    <property type="entry name" value="Methyl-accepting chemotaxis sensory transducer"/>
    <property type="match status" value="1"/>
</dbReference>
<feature type="domain" description="Methyl-accepting transducer" evidence="5">
    <location>
        <begin position="186"/>
        <end position="415"/>
    </location>
</feature>
<dbReference type="CDD" id="cd00130">
    <property type="entry name" value="PAS"/>
    <property type="match status" value="1"/>
</dbReference>
<evidence type="ECO:0000256" key="1">
    <source>
        <dbReference type="ARBA" id="ARBA00004370"/>
    </source>
</evidence>
<dbReference type="RefSeq" id="WP_076624913.1">
    <property type="nucleotide sequence ID" value="NZ_BMEW01000014.1"/>
</dbReference>
<dbReference type="AlphaFoldDB" id="A0A1U7DAX7"/>
<dbReference type="GO" id="GO:0004888">
    <property type="term" value="F:transmembrane signaling receptor activity"/>
    <property type="evidence" value="ECO:0007669"/>
    <property type="project" value="InterPro"/>
</dbReference>
<dbReference type="PANTHER" id="PTHR43531:SF11">
    <property type="entry name" value="METHYL-ACCEPTING CHEMOTAXIS PROTEIN 3"/>
    <property type="match status" value="1"/>
</dbReference>
<evidence type="ECO:0000313" key="10">
    <source>
        <dbReference type="Proteomes" id="UP000186559"/>
    </source>
</evidence>
<dbReference type="SUPFAM" id="SSF55785">
    <property type="entry name" value="PYP-like sensor domain (PAS domain)"/>
    <property type="match status" value="1"/>
</dbReference>
<dbReference type="EMBL" id="CP014796">
    <property type="protein sequence ID" value="APX25311.1"/>
    <property type="molecule type" value="Genomic_DNA"/>
</dbReference>
<dbReference type="InterPro" id="IPR035965">
    <property type="entry name" value="PAS-like_dom_sf"/>
</dbReference>
<proteinExistence type="inferred from homology"/>
<comment type="similarity">
    <text evidence="3">Belongs to the methyl-accepting chemotaxis (MCP) protein family.</text>
</comment>
<evidence type="ECO:0000259" key="7">
    <source>
        <dbReference type="PROSITE" id="PS50113"/>
    </source>
</evidence>
<dbReference type="GO" id="GO:0016020">
    <property type="term" value="C:membrane"/>
    <property type="evidence" value="ECO:0007669"/>
    <property type="project" value="UniProtKB-SubCell"/>
</dbReference>
<dbReference type="CDD" id="cd11386">
    <property type="entry name" value="MCP_signal"/>
    <property type="match status" value="1"/>
</dbReference>
<dbReference type="Proteomes" id="UP000186559">
    <property type="component" value="Chromosome"/>
</dbReference>